<keyword evidence="7" id="KW-1185">Reference proteome</keyword>
<evidence type="ECO:0000256" key="4">
    <source>
        <dbReference type="SAM" id="Coils"/>
    </source>
</evidence>
<dbReference type="InterPro" id="IPR036770">
    <property type="entry name" value="Ankyrin_rpt-contain_sf"/>
</dbReference>
<keyword evidence="4" id="KW-0175">Coiled coil</keyword>
<dbReference type="EMBL" id="JH992972">
    <property type="protein sequence ID" value="EKX52739.1"/>
    <property type="molecule type" value="Genomic_DNA"/>
</dbReference>
<gene>
    <name evidence="5" type="ORF">GUITHDRAFT_101890</name>
</gene>
<proteinExistence type="predicted"/>
<dbReference type="InterPro" id="IPR002110">
    <property type="entry name" value="Ankyrin_rpt"/>
</dbReference>
<evidence type="ECO:0000256" key="2">
    <source>
        <dbReference type="ARBA" id="ARBA00023043"/>
    </source>
</evidence>
<dbReference type="AlphaFoldDB" id="L1JWN2"/>
<dbReference type="PaxDb" id="55529-EKX52739"/>
<dbReference type="GeneID" id="17309122"/>
<dbReference type="Pfam" id="PF12796">
    <property type="entry name" value="Ank_2"/>
    <property type="match status" value="1"/>
</dbReference>
<dbReference type="HOGENOM" id="CLU_668101_0_0_1"/>
<feature type="coiled-coil region" evidence="4">
    <location>
        <begin position="189"/>
        <end position="223"/>
    </location>
</feature>
<dbReference type="KEGG" id="gtt:GUITHDRAFT_101890"/>
<organism evidence="5">
    <name type="scientific">Guillardia theta (strain CCMP2712)</name>
    <name type="common">Cryptophyte</name>
    <dbReference type="NCBI Taxonomy" id="905079"/>
    <lineage>
        <taxon>Eukaryota</taxon>
        <taxon>Cryptophyceae</taxon>
        <taxon>Pyrenomonadales</taxon>
        <taxon>Geminigeraceae</taxon>
        <taxon>Guillardia</taxon>
    </lineage>
</organism>
<dbReference type="OrthoDB" id="194358at2759"/>
<dbReference type="PROSITE" id="PS50297">
    <property type="entry name" value="ANK_REP_REGION"/>
    <property type="match status" value="1"/>
</dbReference>
<dbReference type="Proteomes" id="UP000011087">
    <property type="component" value="Unassembled WGS sequence"/>
</dbReference>
<dbReference type="EnsemblProtists" id="EKX52739">
    <property type="protein sequence ID" value="EKX52739"/>
    <property type="gene ID" value="GUITHDRAFT_101890"/>
</dbReference>
<evidence type="ECO:0000313" key="5">
    <source>
        <dbReference type="EMBL" id="EKX52739.1"/>
    </source>
</evidence>
<keyword evidence="1" id="KW-0677">Repeat</keyword>
<reference evidence="6" key="3">
    <citation type="submission" date="2015-06" db="UniProtKB">
        <authorList>
            <consortium name="EnsemblProtists"/>
        </authorList>
    </citation>
    <scope>IDENTIFICATION</scope>
</reference>
<keyword evidence="2 3" id="KW-0040">ANK repeat</keyword>
<protein>
    <submittedName>
        <fullName evidence="5 6">Uncharacterized protein</fullName>
    </submittedName>
</protein>
<dbReference type="RefSeq" id="XP_005839719.1">
    <property type="nucleotide sequence ID" value="XM_005839662.1"/>
</dbReference>
<dbReference type="STRING" id="905079.L1JWN2"/>
<feature type="repeat" description="ANK" evidence="3">
    <location>
        <begin position="240"/>
        <end position="262"/>
    </location>
</feature>
<dbReference type="Gene3D" id="1.25.40.20">
    <property type="entry name" value="Ankyrin repeat-containing domain"/>
    <property type="match status" value="1"/>
</dbReference>
<dbReference type="PROSITE" id="PS50088">
    <property type="entry name" value="ANK_REPEAT"/>
    <property type="match status" value="1"/>
</dbReference>
<evidence type="ECO:0000256" key="3">
    <source>
        <dbReference type="PROSITE-ProRule" id="PRU00023"/>
    </source>
</evidence>
<reference evidence="5 7" key="1">
    <citation type="journal article" date="2012" name="Nature">
        <title>Algal genomes reveal evolutionary mosaicism and the fate of nucleomorphs.</title>
        <authorList>
            <consortium name="DOE Joint Genome Institute"/>
            <person name="Curtis B.A."/>
            <person name="Tanifuji G."/>
            <person name="Burki F."/>
            <person name="Gruber A."/>
            <person name="Irimia M."/>
            <person name="Maruyama S."/>
            <person name="Arias M.C."/>
            <person name="Ball S.G."/>
            <person name="Gile G.H."/>
            <person name="Hirakawa Y."/>
            <person name="Hopkins J.F."/>
            <person name="Kuo A."/>
            <person name="Rensing S.A."/>
            <person name="Schmutz J."/>
            <person name="Symeonidi A."/>
            <person name="Elias M."/>
            <person name="Eveleigh R.J."/>
            <person name="Herman E.K."/>
            <person name="Klute M.J."/>
            <person name="Nakayama T."/>
            <person name="Obornik M."/>
            <person name="Reyes-Prieto A."/>
            <person name="Armbrust E.V."/>
            <person name="Aves S.J."/>
            <person name="Beiko R.G."/>
            <person name="Coutinho P."/>
            <person name="Dacks J.B."/>
            <person name="Durnford D.G."/>
            <person name="Fast N.M."/>
            <person name="Green B.R."/>
            <person name="Grisdale C.J."/>
            <person name="Hempel F."/>
            <person name="Henrissat B."/>
            <person name="Hoppner M.P."/>
            <person name="Ishida K."/>
            <person name="Kim E."/>
            <person name="Koreny L."/>
            <person name="Kroth P.G."/>
            <person name="Liu Y."/>
            <person name="Malik S.B."/>
            <person name="Maier U.G."/>
            <person name="McRose D."/>
            <person name="Mock T."/>
            <person name="Neilson J.A."/>
            <person name="Onodera N.T."/>
            <person name="Poole A.M."/>
            <person name="Pritham E.J."/>
            <person name="Richards T.A."/>
            <person name="Rocap G."/>
            <person name="Roy S.W."/>
            <person name="Sarai C."/>
            <person name="Schaack S."/>
            <person name="Shirato S."/>
            <person name="Slamovits C.H."/>
            <person name="Spencer D.F."/>
            <person name="Suzuki S."/>
            <person name="Worden A.Z."/>
            <person name="Zauner S."/>
            <person name="Barry K."/>
            <person name="Bell C."/>
            <person name="Bharti A.K."/>
            <person name="Crow J.A."/>
            <person name="Grimwood J."/>
            <person name="Kramer R."/>
            <person name="Lindquist E."/>
            <person name="Lucas S."/>
            <person name="Salamov A."/>
            <person name="McFadden G.I."/>
            <person name="Lane C.E."/>
            <person name="Keeling P.J."/>
            <person name="Gray M.W."/>
            <person name="Grigoriev I.V."/>
            <person name="Archibald J.M."/>
        </authorList>
    </citation>
    <scope>NUCLEOTIDE SEQUENCE</scope>
    <source>
        <strain evidence="5 7">CCMP2712</strain>
    </source>
</reference>
<evidence type="ECO:0000313" key="7">
    <source>
        <dbReference type="Proteomes" id="UP000011087"/>
    </source>
</evidence>
<dbReference type="SMART" id="SM00248">
    <property type="entry name" value="ANK"/>
    <property type="match status" value="2"/>
</dbReference>
<evidence type="ECO:0000256" key="1">
    <source>
        <dbReference type="ARBA" id="ARBA00022737"/>
    </source>
</evidence>
<dbReference type="SUPFAM" id="SSF48403">
    <property type="entry name" value="Ankyrin repeat"/>
    <property type="match status" value="1"/>
</dbReference>
<name>L1JWN2_GUITC</name>
<evidence type="ECO:0000313" key="6">
    <source>
        <dbReference type="EnsemblProtists" id="EKX52739"/>
    </source>
</evidence>
<dbReference type="PANTHER" id="PTHR24126:SF14">
    <property type="entry name" value="ANK_REP_REGION DOMAIN-CONTAINING PROTEIN"/>
    <property type="match status" value="1"/>
</dbReference>
<sequence length="412" mass="47144">MVDNAIHQTNFTLSSVAKSAEDVVLGALGGILMPYIQPPDPFFPFDERDDEQQTNKMKPTALRKEFELKNKQLREGAFLGTLHLPISFAGKFKTLSDQIRRKRAQKQSITDQLLAKIPGDLVYKNSNGQKETSNIIEISLRNLKQCKDDICRIHGTAKVKAIQAELTKGGTVKDRTEKERIRDGFFHKIFQMKEEYVKTIKELAALESELAKEKEEHPDAKTVAQKLIEDGAEINSINDDGFTALMLAARNGHTETVEALMEIPDCDVNQTNQYGANAMHYAAMFAHRDVCIALRKKGRINRRVKNLAGKTPKDLAQDENDDLYEHKRNIWKEQVQKQGKFKLVEEFGDKDKPDDLLYNFFGLHAPDKVEAPKEWQPNLWRISTIKDPALKTDPMTEKEFMKRWHKTIKKIP</sequence>
<reference evidence="7" key="2">
    <citation type="submission" date="2012-11" db="EMBL/GenBank/DDBJ databases">
        <authorList>
            <person name="Kuo A."/>
            <person name="Curtis B.A."/>
            <person name="Tanifuji G."/>
            <person name="Burki F."/>
            <person name="Gruber A."/>
            <person name="Irimia M."/>
            <person name="Maruyama S."/>
            <person name="Arias M.C."/>
            <person name="Ball S.G."/>
            <person name="Gile G.H."/>
            <person name="Hirakawa Y."/>
            <person name="Hopkins J.F."/>
            <person name="Rensing S.A."/>
            <person name="Schmutz J."/>
            <person name="Symeonidi A."/>
            <person name="Elias M."/>
            <person name="Eveleigh R.J."/>
            <person name="Herman E.K."/>
            <person name="Klute M.J."/>
            <person name="Nakayama T."/>
            <person name="Obornik M."/>
            <person name="Reyes-Prieto A."/>
            <person name="Armbrust E.V."/>
            <person name="Aves S.J."/>
            <person name="Beiko R.G."/>
            <person name="Coutinho P."/>
            <person name="Dacks J.B."/>
            <person name="Durnford D.G."/>
            <person name="Fast N.M."/>
            <person name="Green B.R."/>
            <person name="Grisdale C."/>
            <person name="Hempe F."/>
            <person name="Henrissat B."/>
            <person name="Hoppner M.P."/>
            <person name="Ishida K.-I."/>
            <person name="Kim E."/>
            <person name="Koreny L."/>
            <person name="Kroth P.G."/>
            <person name="Liu Y."/>
            <person name="Malik S.-B."/>
            <person name="Maier U.G."/>
            <person name="McRose D."/>
            <person name="Mock T."/>
            <person name="Neilson J.A."/>
            <person name="Onodera N.T."/>
            <person name="Poole A.M."/>
            <person name="Pritham E.J."/>
            <person name="Richards T.A."/>
            <person name="Rocap G."/>
            <person name="Roy S.W."/>
            <person name="Sarai C."/>
            <person name="Schaack S."/>
            <person name="Shirato S."/>
            <person name="Slamovits C.H."/>
            <person name="Spencer D.F."/>
            <person name="Suzuki S."/>
            <person name="Worden A.Z."/>
            <person name="Zauner S."/>
            <person name="Barry K."/>
            <person name="Bell C."/>
            <person name="Bharti A.K."/>
            <person name="Crow J.A."/>
            <person name="Grimwood J."/>
            <person name="Kramer R."/>
            <person name="Lindquist E."/>
            <person name="Lucas S."/>
            <person name="Salamov A."/>
            <person name="McFadden G.I."/>
            <person name="Lane C.E."/>
            <person name="Keeling P.J."/>
            <person name="Gray M.W."/>
            <person name="Grigoriev I.V."/>
            <person name="Archibald J.M."/>
        </authorList>
    </citation>
    <scope>NUCLEOTIDE SEQUENCE</scope>
    <source>
        <strain evidence="7">CCMP2712</strain>
    </source>
</reference>
<accession>L1JWN2</accession>
<dbReference type="PANTHER" id="PTHR24126">
    <property type="entry name" value="ANKYRIN REPEAT, PH AND SEC7 DOMAIN CONTAINING PROTEIN SECG-RELATED"/>
    <property type="match status" value="1"/>
</dbReference>